<reference evidence="2 3" key="1">
    <citation type="submission" date="2020-08" db="EMBL/GenBank/DDBJ databases">
        <title>Genomic Encyclopedia of Type Strains, Phase III (KMG-III): the genomes of soil and plant-associated and newly described type strains.</title>
        <authorList>
            <person name="Whitman W."/>
        </authorList>
    </citation>
    <scope>NUCLEOTIDE SEQUENCE [LARGE SCALE GENOMIC DNA]</scope>
    <source>
        <strain evidence="2 3">CECT 8356</strain>
    </source>
</reference>
<keyword evidence="1" id="KW-0472">Membrane</keyword>
<keyword evidence="1" id="KW-1133">Transmembrane helix</keyword>
<accession>A0A7W5GEH2</accession>
<dbReference type="AlphaFoldDB" id="A0A7W5GEH2"/>
<gene>
    <name evidence="2" type="ORF">FHS07_000700</name>
</gene>
<evidence type="ECO:0000256" key="1">
    <source>
        <dbReference type="SAM" id="Phobius"/>
    </source>
</evidence>
<evidence type="ECO:0000313" key="2">
    <source>
        <dbReference type="EMBL" id="MBB3157016.1"/>
    </source>
</evidence>
<evidence type="ECO:0000313" key="3">
    <source>
        <dbReference type="Proteomes" id="UP000543579"/>
    </source>
</evidence>
<dbReference type="Proteomes" id="UP000543579">
    <property type="component" value="Unassembled WGS sequence"/>
</dbReference>
<comment type="caution">
    <text evidence="2">The sequence shown here is derived from an EMBL/GenBank/DDBJ whole genome shotgun (WGS) entry which is preliminary data.</text>
</comment>
<keyword evidence="1" id="KW-0812">Transmembrane</keyword>
<dbReference type="EMBL" id="JACHXY010000001">
    <property type="protein sequence ID" value="MBB3157016.1"/>
    <property type="molecule type" value="Genomic_DNA"/>
</dbReference>
<protein>
    <submittedName>
        <fullName evidence="2">Uncharacterized protein</fullName>
    </submittedName>
</protein>
<feature type="transmembrane region" description="Helical" evidence="1">
    <location>
        <begin position="24"/>
        <end position="44"/>
    </location>
</feature>
<sequence>MVGARTNAIVACGVAIVLGAPTSILGPVAGLSVGIVTVVVVRWWRAGRRSTD</sequence>
<dbReference type="RefSeq" id="WP_183418499.1">
    <property type="nucleotide sequence ID" value="NZ_JACHXY010000001.1"/>
</dbReference>
<organism evidence="2 3">
    <name type="scientific">Microbacterium proteolyticum</name>
    <dbReference type="NCBI Taxonomy" id="1572644"/>
    <lineage>
        <taxon>Bacteria</taxon>
        <taxon>Bacillati</taxon>
        <taxon>Actinomycetota</taxon>
        <taxon>Actinomycetes</taxon>
        <taxon>Micrococcales</taxon>
        <taxon>Microbacteriaceae</taxon>
        <taxon>Microbacterium</taxon>
    </lineage>
</organism>
<name>A0A7W5GEH2_9MICO</name>
<proteinExistence type="predicted"/>